<feature type="short sequence motif" description="DGA/G" evidence="4">
    <location>
        <begin position="173"/>
        <end position="175"/>
    </location>
</feature>
<dbReference type="InterPro" id="IPR050301">
    <property type="entry name" value="NTE"/>
</dbReference>
<comment type="caution">
    <text evidence="6">The sequence shown here is derived from an EMBL/GenBank/DDBJ whole genome shotgun (WGS) entry which is preliminary data.</text>
</comment>
<dbReference type="CDD" id="cd07208">
    <property type="entry name" value="Pat_hypo_Ecoli_yjju_like"/>
    <property type="match status" value="1"/>
</dbReference>
<keyword evidence="3 4" id="KW-0443">Lipid metabolism</keyword>
<keyword evidence="2 4" id="KW-0442">Lipid degradation</keyword>
<feature type="short sequence motif" description="GXSXG" evidence="4">
    <location>
        <begin position="48"/>
        <end position="52"/>
    </location>
</feature>
<dbReference type="Pfam" id="PF19890">
    <property type="entry name" value="DUF6363"/>
    <property type="match status" value="1"/>
</dbReference>
<evidence type="ECO:0000256" key="2">
    <source>
        <dbReference type="ARBA" id="ARBA00022963"/>
    </source>
</evidence>
<evidence type="ECO:0000259" key="5">
    <source>
        <dbReference type="PROSITE" id="PS51635"/>
    </source>
</evidence>
<evidence type="ECO:0000256" key="1">
    <source>
        <dbReference type="ARBA" id="ARBA00022801"/>
    </source>
</evidence>
<dbReference type="SUPFAM" id="SSF52151">
    <property type="entry name" value="FabD/lysophospholipase-like"/>
    <property type="match status" value="1"/>
</dbReference>
<feature type="short sequence motif" description="GXGXXG" evidence="4">
    <location>
        <begin position="21"/>
        <end position="26"/>
    </location>
</feature>
<keyword evidence="1 4" id="KW-0378">Hydrolase</keyword>
<dbReference type="PANTHER" id="PTHR14226">
    <property type="entry name" value="NEUROPATHY TARGET ESTERASE/SWISS CHEESE D.MELANOGASTER"/>
    <property type="match status" value="1"/>
</dbReference>
<dbReference type="AlphaFoldDB" id="A0A2K2U7W3"/>
<organism evidence="6 7">
    <name type="scientific">Rubneribacter badeniensis</name>
    <dbReference type="NCBI Taxonomy" id="2070688"/>
    <lineage>
        <taxon>Bacteria</taxon>
        <taxon>Bacillati</taxon>
        <taxon>Actinomycetota</taxon>
        <taxon>Coriobacteriia</taxon>
        <taxon>Eggerthellales</taxon>
        <taxon>Eggerthellaceae</taxon>
        <taxon>Rubneribacter</taxon>
    </lineage>
</organism>
<evidence type="ECO:0000256" key="4">
    <source>
        <dbReference type="PROSITE-ProRule" id="PRU01161"/>
    </source>
</evidence>
<evidence type="ECO:0000313" key="6">
    <source>
        <dbReference type="EMBL" id="PNV66359.1"/>
    </source>
</evidence>
<name>A0A2K2U7W3_9ACTN</name>
<accession>A0A2K2U7W3</accession>
<proteinExistence type="predicted"/>
<feature type="domain" description="PNPLA" evidence="5">
    <location>
        <begin position="17"/>
        <end position="186"/>
    </location>
</feature>
<dbReference type="InterPro" id="IPR016035">
    <property type="entry name" value="Acyl_Trfase/lysoPLipase"/>
</dbReference>
<dbReference type="InterPro" id="IPR037483">
    <property type="entry name" value="YjjU-like"/>
</dbReference>
<evidence type="ECO:0000313" key="7">
    <source>
        <dbReference type="Proteomes" id="UP000236488"/>
    </source>
</evidence>
<dbReference type="Gene3D" id="3.40.1090.10">
    <property type="entry name" value="Cytosolic phospholipase A2 catalytic domain"/>
    <property type="match status" value="2"/>
</dbReference>
<sequence length="293" mass="32144">MNVSTPKDRPRADRVGVIDVGGGLRGAFGAGVLDRCLDEGVSFDVCLGVSAGSGNMVAYLAGQRGRNRLFYTEYPQRKEYMSVRNLVTKGSYLDLDYVYSVLSNSDGEYPLDYDALLANPAALVVVATDALAGKAVYFRKADLRRDDFGILKASSGIPVVCRPCRWEGGTYFDGGIADPVPLARAFAEGCARVVVVLTRPRSYLRSFKRDRFAYRMLRRRFPRAAEALRGRAARYNLGVARALELEREGRALVVAPDDCCGADTLTRDPARLERLYEKGYEAARAVPAFARGA</sequence>
<keyword evidence="7" id="KW-1185">Reference proteome</keyword>
<dbReference type="EMBL" id="PPEL01000003">
    <property type="protein sequence ID" value="PNV66359.1"/>
    <property type="molecule type" value="Genomic_DNA"/>
</dbReference>
<dbReference type="PROSITE" id="PS51635">
    <property type="entry name" value="PNPLA"/>
    <property type="match status" value="1"/>
</dbReference>
<dbReference type="Proteomes" id="UP000236488">
    <property type="component" value="Unassembled WGS sequence"/>
</dbReference>
<dbReference type="PANTHER" id="PTHR14226:SF25">
    <property type="entry name" value="PHOSPHOESTERASE"/>
    <property type="match status" value="1"/>
</dbReference>
<evidence type="ECO:0000256" key="3">
    <source>
        <dbReference type="ARBA" id="ARBA00023098"/>
    </source>
</evidence>
<reference evidence="6 7" key="1">
    <citation type="journal article" date="2018" name="Int. J. Syst. Evol. Microbiol.">
        <title>Rubneribacter badeniensis gen. nov., sp. nov. and Enteroscipio rubneri gen. nov., sp. nov., new members of the Eggerthellaceae isolated from human faeces.</title>
        <authorList>
            <person name="Danylec N."/>
            <person name="Gobl A."/>
            <person name="Stoll D.A."/>
            <person name="Hetzer B."/>
            <person name="Kulling S.E."/>
            <person name="Huch M."/>
        </authorList>
    </citation>
    <scope>NUCLEOTIDE SEQUENCE [LARGE SCALE GENOMIC DNA]</scope>
    <source>
        <strain evidence="6 7">ResAG-85</strain>
    </source>
</reference>
<dbReference type="Pfam" id="PF01734">
    <property type="entry name" value="Patatin"/>
    <property type="match status" value="1"/>
</dbReference>
<dbReference type="GO" id="GO:0016042">
    <property type="term" value="P:lipid catabolic process"/>
    <property type="evidence" value="ECO:0007669"/>
    <property type="project" value="UniProtKB-UniRule"/>
</dbReference>
<protein>
    <submittedName>
        <fullName evidence="6">Patatin family protein</fullName>
    </submittedName>
</protein>
<feature type="active site" description="Proton acceptor" evidence="4">
    <location>
        <position position="173"/>
    </location>
</feature>
<dbReference type="RefSeq" id="WP_103262460.1">
    <property type="nucleotide sequence ID" value="NZ_PPEL01000003.1"/>
</dbReference>
<feature type="active site" description="Nucleophile" evidence="4">
    <location>
        <position position="50"/>
    </location>
</feature>
<dbReference type="InterPro" id="IPR002641">
    <property type="entry name" value="PNPLA_dom"/>
</dbReference>
<dbReference type="GO" id="GO:0016787">
    <property type="term" value="F:hydrolase activity"/>
    <property type="evidence" value="ECO:0007669"/>
    <property type="project" value="UniProtKB-UniRule"/>
</dbReference>
<dbReference type="InterPro" id="IPR045943">
    <property type="entry name" value="DUF6363"/>
</dbReference>
<gene>
    <name evidence="6" type="ORF">C2L80_01275</name>
</gene>